<feature type="non-terminal residue" evidence="2">
    <location>
        <position position="500"/>
    </location>
</feature>
<dbReference type="EMBL" id="JAHWGI010001007">
    <property type="protein sequence ID" value="KAK3920517.1"/>
    <property type="molecule type" value="Genomic_DNA"/>
</dbReference>
<protein>
    <submittedName>
        <fullName evidence="2">Anthranilate--CoA ligase</fullName>
    </submittedName>
</protein>
<gene>
    <name evidence="3" type="ORF">KUF71_001294</name>
    <name evidence="2" type="ORF">KUF71_009788</name>
</gene>
<accession>A0AAE1HFW4</accession>
<evidence type="ECO:0000313" key="3">
    <source>
        <dbReference type="EMBL" id="KAK3921514.1"/>
    </source>
</evidence>
<sequence length="500" mass="58711">AQTFYFAKMVCINQLKRQRGHRRGSWFYHVNDGFHYHKNCRKKGVVYFKCVHYETGCRGRALCDRRRGFIHTALHDVCKRDRYFPLVRQLRSRILMRCRRLELKTFRQILTEESARFPIRVQARVRMSNMRSAMQRARLSVLPPPPQTLRGLSDILQNPRYRITTQTPDGRDNIYARSVTAADGSHHIIFLSQRMARVMKRMVILFGDGTFKSLPAMEGLNNDASQVFALVANWDHTIIPLGWVLMERRTEAAYTAVLREIRNLVGNFPNLNRFISDFELAIRNSVAEVFPGVSLQGCFFHLFRAYIRYAKVDLGMFQYLRRHPYERLIKLCCALPLLPLNHIQRGFFLILRQARQAGHRVYNVMRPFFSYVWRNWVGNRLWCEWMCVFGSFHRTNNTCESHNRVLNNYVGVRHPNIYHFIVALLALEASAYADAVALFMGNPPNRGRRLRSIALDRRLRHLARGFENPPDDINDVILRYLEGALHSFDRAYDRAVDEVQ</sequence>
<dbReference type="EMBL" id="JAHWGI010001034">
    <property type="protein sequence ID" value="KAK3921514.1"/>
    <property type="molecule type" value="Genomic_DNA"/>
</dbReference>
<feature type="domain" description="MULE transposase" evidence="1">
    <location>
        <begin position="229"/>
        <end position="303"/>
    </location>
</feature>
<dbReference type="AlphaFoldDB" id="A0AAE1HFW4"/>
<dbReference type="GO" id="GO:0016874">
    <property type="term" value="F:ligase activity"/>
    <property type="evidence" value="ECO:0007669"/>
    <property type="project" value="UniProtKB-KW"/>
</dbReference>
<dbReference type="Proteomes" id="UP001219518">
    <property type="component" value="Unassembled WGS sequence"/>
</dbReference>
<reference evidence="2" key="2">
    <citation type="journal article" date="2023" name="BMC Genomics">
        <title>Pest status, molecular evolution, and epigenetic factors derived from the genome assembly of Frankliniella fusca, a thysanopteran phytovirus vector.</title>
        <authorList>
            <person name="Catto M.A."/>
            <person name="Labadie P.E."/>
            <person name="Jacobson A.L."/>
            <person name="Kennedy G.G."/>
            <person name="Srinivasan R."/>
            <person name="Hunt B.G."/>
        </authorList>
    </citation>
    <scope>NUCLEOTIDE SEQUENCE</scope>
    <source>
        <strain evidence="2">PL_HMW_Pooled</strain>
    </source>
</reference>
<name>A0AAE1HFW4_9NEOP</name>
<evidence type="ECO:0000313" key="4">
    <source>
        <dbReference type="Proteomes" id="UP001219518"/>
    </source>
</evidence>
<keyword evidence="2" id="KW-0436">Ligase</keyword>
<evidence type="ECO:0000313" key="2">
    <source>
        <dbReference type="EMBL" id="KAK3920517.1"/>
    </source>
</evidence>
<organism evidence="2 4">
    <name type="scientific">Frankliniella fusca</name>
    <dbReference type="NCBI Taxonomy" id="407009"/>
    <lineage>
        <taxon>Eukaryota</taxon>
        <taxon>Metazoa</taxon>
        <taxon>Ecdysozoa</taxon>
        <taxon>Arthropoda</taxon>
        <taxon>Hexapoda</taxon>
        <taxon>Insecta</taxon>
        <taxon>Pterygota</taxon>
        <taxon>Neoptera</taxon>
        <taxon>Paraneoptera</taxon>
        <taxon>Thysanoptera</taxon>
        <taxon>Terebrantia</taxon>
        <taxon>Thripoidea</taxon>
        <taxon>Thripidae</taxon>
        <taxon>Frankliniella</taxon>
    </lineage>
</organism>
<evidence type="ECO:0000259" key="1">
    <source>
        <dbReference type="Pfam" id="PF10551"/>
    </source>
</evidence>
<dbReference type="InterPro" id="IPR018289">
    <property type="entry name" value="MULE_transposase_dom"/>
</dbReference>
<proteinExistence type="predicted"/>
<keyword evidence="4" id="KW-1185">Reference proteome</keyword>
<dbReference type="Pfam" id="PF10551">
    <property type="entry name" value="MULE"/>
    <property type="match status" value="1"/>
</dbReference>
<comment type="caution">
    <text evidence="2">The sequence shown here is derived from an EMBL/GenBank/DDBJ whole genome shotgun (WGS) entry which is preliminary data.</text>
</comment>
<reference evidence="2" key="1">
    <citation type="submission" date="2021-07" db="EMBL/GenBank/DDBJ databases">
        <authorList>
            <person name="Catto M.A."/>
            <person name="Jacobson A."/>
            <person name="Kennedy G."/>
            <person name="Labadie P."/>
            <person name="Hunt B.G."/>
            <person name="Srinivasan R."/>
        </authorList>
    </citation>
    <scope>NUCLEOTIDE SEQUENCE</scope>
    <source>
        <strain evidence="2">PL_HMW_Pooled</strain>
        <tissue evidence="2">Head</tissue>
    </source>
</reference>